<evidence type="ECO:0000256" key="5">
    <source>
        <dbReference type="SAM" id="MobiDB-lite"/>
    </source>
</evidence>
<dbReference type="RefSeq" id="WP_106177732.1">
    <property type="nucleotide sequence ID" value="NZ_PVNH01000003.1"/>
</dbReference>
<feature type="compositionally biased region" description="Basic and acidic residues" evidence="5">
    <location>
        <begin position="522"/>
        <end position="551"/>
    </location>
</feature>
<reference evidence="7 8" key="1">
    <citation type="submission" date="2018-03" db="EMBL/GenBank/DDBJ databases">
        <title>Genomic Encyclopedia of Type Strains, Phase III (KMG-III): the genomes of soil and plant-associated and newly described type strains.</title>
        <authorList>
            <person name="Whitman W."/>
        </authorList>
    </citation>
    <scope>NUCLEOTIDE SEQUENCE [LARGE SCALE GENOMIC DNA]</scope>
    <source>
        <strain evidence="7 8">CGMCC 4.7125</strain>
    </source>
</reference>
<evidence type="ECO:0000313" key="8">
    <source>
        <dbReference type="Proteomes" id="UP000238362"/>
    </source>
</evidence>
<dbReference type="GO" id="GO:0016887">
    <property type="term" value="F:ATP hydrolysis activity"/>
    <property type="evidence" value="ECO:0007669"/>
    <property type="project" value="InterPro"/>
</dbReference>
<evidence type="ECO:0000256" key="4">
    <source>
        <dbReference type="SAM" id="Coils"/>
    </source>
</evidence>
<evidence type="ECO:0000256" key="2">
    <source>
        <dbReference type="ARBA" id="ARBA00011322"/>
    </source>
</evidence>
<organism evidence="7 8">
    <name type="scientific">Prauserella shujinwangii</name>
    <dbReference type="NCBI Taxonomy" id="1453103"/>
    <lineage>
        <taxon>Bacteria</taxon>
        <taxon>Bacillati</taxon>
        <taxon>Actinomycetota</taxon>
        <taxon>Actinomycetes</taxon>
        <taxon>Pseudonocardiales</taxon>
        <taxon>Pseudonocardiaceae</taxon>
        <taxon>Prauserella</taxon>
    </lineage>
</organism>
<comment type="subunit">
    <text evidence="2">Heterodimer of SbcC and SbcD.</text>
</comment>
<dbReference type="SUPFAM" id="SSF52540">
    <property type="entry name" value="P-loop containing nucleoside triphosphate hydrolases"/>
    <property type="match status" value="1"/>
</dbReference>
<evidence type="ECO:0000256" key="3">
    <source>
        <dbReference type="ARBA" id="ARBA00013368"/>
    </source>
</evidence>
<comment type="caution">
    <text evidence="7">The sequence shown here is derived from an EMBL/GenBank/DDBJ whole genome shotgun (WGS) entry which is preliminary data.</text>
</comment>
<dbReference type="InterPro" id="IPR027417">
    <property type="entry name" value="P-loop_NTPase"/>
</dbReference>
<keyword evidence="7" id="KW-0269">Exonuclease</keyword>
<proteinExistence type="inferred from homology"/>
<dbReference type="AlphaFoldDB" id="A0A2T0LY03"/>
<dbReference type="InterPro" id="IPR038729">
    <property type="entry name" value="Rad50/SbcC_AAA"/>
</dbReference>
<dbReference type="PANTHER" id="PTHR32114">
    <property type="entry name" value="ABC TRANSPORTER ABCH.3"/>
    <property type="match status" value="1"/>
</dbReference>
<dbReference type="InterPro" id="IPR025662">
    <property type="entry name" value="Sigma_54_int_dom_ATP-bd_1"/>
</dbReference>
<gene>
    <name evidence="7" type="ORF">B0I33_10330</name>
</gene>
<keyword evidence="8" id="KW-1185">Reference proteome</keyword>
<dbReference type="PANTHER" id="PTHR32114:SF2">
    <property type="entry name" value="ABC TRANSPORTER ABCH.3"/>
    <property type="match status" value="1"/>
</dbReference>
<feature type="domain" description="Rad50/SbcC-type AAA" evidence="6">
    <location>
        <begin position="5"/>
        <end position="183"/>
    </location>
</feature>
<protein>
    <recommendedName>
        <fullName evidence="3">Nuclease SbcCD subunit C</fullName>
    </recommendedName>
</protein>
<dbReference type="OrthoDB" id="9795626at2"/>
<dbReference type="Gene3D" id="3.40.50.300">
    <property type="entry name" value="P-loop containing nucleotide triphosphate hydrolases"/>
    <property type="match status" value="2"/>
</dbReference>
<name>A0A2T0LY03_9PSEU</name>
<keyword evidence="7" id="KW-0540">Nuclease</keyword>
<evidence type="ECO:0000259" key="6">
    <source>
        <dbReference type="Pfam" id="PF13476"/>
    </source>
</evidence>
<comment type="similarity">
    <text evidence="1">Belongs to the SMC family. SbcC subfamily.</text>
</comment>
<feature type="region of interest" description="Disordered" evidence="5">
    <location>
        <begin position="512"/>
        <end position="551"/>
    </location>
</feature>
<feature type="coiled-coil region" evidence="4">
    <location>
        <begin position="588"/>
        <end position="629"/>
    </location>
</feature>
<accession>A0A2T0LY03</accession>
<feature type="coiled-coil region" evidence="4">
    <location>
        <begin position="664"/>
        <end position="781"/>
    </location>
</feature>
<sequence length="992" mass="107835">MRLHRLEVTAFGPYAGSEIVDFDALGADGLFLLHGDTGAGKTTLLDAIAFALFGVVPGARGQVKRLRCDLADPETPTEVVLELTVQGHRLRIVRCPEYQRPKRRGNGYTTQPAKASLAWVGEAPHGQRPEGLTRIDEVARTVQRLLGMSAEQFFQVVLLPQGEFARFLRAETTEREQLLERLFGTRRFADVERWFRELRAERGRELDRRRQDVRVWLERLAQVAGEEIPEDAAQPWVDDVRRRAEAAAAEAAEYARAAGVRREHADAVLHERRTTAERVRRLRAAHRELAALADGADERAAARAELESARRATAVTGLAAEADRQAARLDRCGQAELAARAAVAETGFEQPDAEVVVLRERAGDLREEAGTLAGLVEEARQQARDQARLAELQETATYASAQAAALGEKLDGLPERIRELREEHEAAAGAAARLGDVRSREATLAEARASAEQVPALERALAEARDAERAAIDAHQLARSELLDLRERRLAGMAAELAANLGPDLPCPVCGSAEHPAPATADGDRIGEEQERAAADRERAAERRREAAVDERHRAENGLAVVRERLGGQSADDLGHALAGVRAELERLEGLAVRRDRLDASVRSAEAELEDLTEKRAAADRAVSEADAERRSLAEYVEQRGRRLEEARGEHADVAGRREHLLRVGQALDRLADARAERAAAEDRLREQRTAVRDAALGAGFESVEAALAAARSEERVAELERRLREAEDAEVRARAVLEEPELAGVSPDEVVDVDSARAEAEEARVRAEQAVSRAHEAEGRARTVTELAERFATATGELTPAEEEFAELDALTDVVNGRGQNARRMSLRSYVLAARLEEVAVAATARLRSMSQGRYSFVHSDAAGSRGTRGGLGLDVLDDYSGTVRPAKTLSGGESFLASLALALGLADVVAAETGGALLDTLFVDEGFGTLDAETLDVVMDVLDELRAGGRVVGLVSHVEELRQRIPTRLRVRKSRSGSSIELEGAAPAVG</sequence>
<dbReference type="Proteomes" id="UP000238362">
    <property type="component" value="Unassembled WGS sequence"/>
</dbReference>
<evidence type="ECO:0000256" key="1">
    <source>
        <dbReference type="ARBA" id="ARBA00006930"/>
    </source>
</evidence>
<evidence type="ECO:0000313" key="7">
    <source>
        <dbReference type="EMBL" id="PRX48998.1"/>
    </source>
</evidence>
<dbReference type="PROSITE" id="PS00675">
    <property type="entry name" value="SIGMA54_INTERACT_1"/>
    <property type="match status" value="1"/>
</dbReference>
<keyword evidence="4" id="KW-0175">Coiled coil</keyword>
<dbReference type="GO" id="GO:0006302">
    <property type="term" value="P:double-strand break repair"/>
    <property type="evidence" value="ECO:0007669"/>
    <property type="project" value="InterPro"/>
</dbReference>
<dbReference type="GO" id="GO:0004527">
    <property type="term" value="F:exonuclease activity"/>
    <property type="evidence" value="ECO:0007669"/>
    <property type="project" value="UniProtKB-KW"/>
</dbReference>
<dbReference type="Pfam" id="PF13476">
    <property type="entry name" value="AAA_23"/>
    <property type="match status" value="1"/>
</dbReference>
<dbReference type="EMBL" id="PVNH01000003">
    <property type="protein sequence ID" value="PRX48998.1"/>
    <property type="molecule type" value="Genomic_DNA"/>
</dbReference>
<keyword evidence="7" id="KW-0378">Hydrolase</keyword>
<dbReference type="Pfam" id="PF13558">
    <property type="entry name" value="SbcC_Walker_B"/>
    <property type="match status" value="1"/>
</dbReference>